<evidence type="ECO:0000256" key="9">
    <source>
        <dbReference type="PROSITE-ProRule" id="PRU01373"/>
    </source>
</evidence>
<comment type="pathway">
    <text evidence="1 9">Cell wall biogenesis; peptidoglycan biosynthesis.</text>
</comment>
<keyword evidence="3" id="KW-0328">Glycosyltransferase</keyword>
<feature type="active site" description="Proton donor/acceptor" evidence="9">
    <location>
        <position position="124"/>
    </location>
</feature>
<name>A0A0L0W946_GOTPU</name>
<dbReference type="STRING" id="1503.CLPU_10c01330"/>
<reference evidence="13" key="1">
    <citation type="submission" date="2015-07" db="EMBL/GenBank/DDBJ databases">
        <title>Draft genome sequence of the purine-degrading Gottschalkia purinilyticum DSM 1384 (formerly Clostridium purinilyticum).</title>
        <authorList>
            <person name="Poehlein A."/>
            <person name="Schiel-Bengelsdorf B."/>
            <person name="Bengelsdorf F.R."/>
            <person name="Daniel R."/>
            <person name="Duerre P."/>
        </authorList>
    </citation>
    <scope>NUCLEOTIDE SEQUENCE [LARGE SCALE GENOMIC DNA]</scope>
    <source>
        <strain evidence="13">DSM 1384</strain>
    </source>
</reference>
<evidence type="ECO:0000256" key="10">
    <source>
        <dbReference type="SAM" id="Phobius"/>
    </source>
</evidence>
<evidence type="ECO:0000259" key="11">
    <source>
        <dbReference type="PROSITE" id="PS52029"/>
    </source>
</evidence>
<feature type="active site" description="Nucleophile" evidence="9">
    <location>
        <position position="140"/>
    </location>
</feature>
<keyword evidence="10" id="KW-0472">Membrane</keyword>
<dbReference type="PANTHER" id="PTHR30582:SF24">
    <property type="entry name" value="L,D-TRANSPEPTIDASE ERFK_SRFK-RELATED"/>
    <property type="match status" value="1"/>
</dbReference>
<dbReference type="SUPFAM" id="SSF47090">
    <property type="entry name" value="PGBD-like"/>
    <property type="match status" value="1"/>
</dbReference>
<dbReference type="GO" id="GO:0071555">
    <property type="term" value="P:cell wall organization"/>
    <property type="evidence" value="ECO:0007669"/>
    <property type="project" value="UniProtKB-UniRule"/>
</dbReference>
<dbReference type="GO" id="GO:0005576">
    <property type="term" value="C:extracellular region"/>
    <property type="evidence" value="ECO:0007669"/>
    <property type="project" value="TreeGrafter"/>
</dbReference>
<dbReference type="InterPro" id="IPR050979">
    <property type="entry name" value="LD-transpeptidase"/>
</dbReference>
<evidence type="ECO:0000256" key="3">
    <source>
        <dbReference type="ARBA" id="ARBA00022676"/>
    </source>
</evidence>
<comment type="caution">
    <text evidence="12">The sequence shown here is derived from an EMBL/GenBank/DDBJ whole genome shotgun (WGS) entry which is preliminary data.</text>
</comment>
<evidence type="ECO:0000313" key="13">
    <source>
        <dbReference type="Proteomes" id="UP000037267"/>
    </source>
</evidence>
<keyword evidence="10" id="KW-0812">Transmembrane</keyword>
<dbReference type="PROSITE" id="PS52029">
    <property type="entry name" value="LD_TPASE"/>
    <property type="match status" value="1"/>
</dbReference>
<dbReference type="Proteomes" id="UP000037267">
    <property type="component" value="Unassembled WGS sequence"/>
</dbReference>
<evidence type="ECO:0000256" key="8">
    <source>
        <dbReference type="ARBA" id="ARBA00023316"/>
    </source>
</evidence>
<dbReference type="InterPro" id="IPR005490">
    <property type="entry name" value="LD_TPept_cat_dom"/>
</dbReference>
<evidence type="ECO:0000313" key="12">
    <source>
        <dbReference type="EMBL" id="KNF08078.1"/>
    </source>
</evidence>
<dbReference type="InterPro" id="IPR038063">
    <property type="entry name" value="Transpep_catalytic_dom"/>
</dbReference>
<keyword evidence="13" id="KW-1185">Reference proteome</keyword>
<dbReference type="GO" id="GO:0071972">
    <property type="term" value="F:peptidoglycan L,D-transpeptidase activity"/>
    <property type="evidence" value="ECO:0007669"/>
    <property type="project" value="TreeGrafter"/>
</dbReference>
<feature type="transmembrane region" description="Helical" evidence="10">
    <location>
        <begin position="5"/>
        <end position="26"/>
    </location>
</feature>
<accession>A0A0L0W946</accession>
<dbReference type="PANTHER" id="PTHR30582">
    <property type="entry name" value="L,D-TRANSPEPTIDASE"/>
    <property type="match status" value="1"/>
</dbReference>
<dbReference type="InterPro" id="IPR036365">
    <property type="entry name" value="PGBD-like_sf"/>
</dbReference>
<gene>
    <name evidence="12" type="ORF">CLPU_10c01330</name>
</gene>
<dbReference type="Gene3D" id="2.40.440.10">
    <property type="entry name" value="L,D-transpeptidase catalytic domain-like"/>
    <property type="match status" value="1"/>
</dbReference>
<keyword evidence="8 9" id="KW-0961">Cell wall biogenesis/degradation</keyword>
<comment type="similarity">
    <text evidence="2">Belongs to the YkuD family.</text>
</comment>
<dbReference type="CDD" id="cd16913">
    <property type="entry name" value="YkuD_like"/>
    <property type="match status" value="1"/>
</dbReference>
<dbReference type="OrthoDB" id="9787225at2"/>
<keyword evidence="7 9" id="KW-0573">Peptidoglycan synthesis</keyword>
<evidence type="ECO:0000256" key="4">
    <source>
        <dbReference type="ARBA" id="ARBA00022679"/>
    </source>
</evidence>
<dbReference type="GO" id="GO:0008360">
    <property type="term" value="P:regulation of cell shape"/>
    <property type="evidence" value="ECO:0007669"/>
    <property type="project" value="UniProtKB-UniRule"/>
</dbReference>
<organism evidence="12 13">
    <name type="scientific">Gottschalkia purinilytica</name>
    <name type="common">Clostridium purinilyticum</name>
    <dbReference type="NCBI Taxonomy" id="1503"/>
    <lineage>
        <taxon>Bacteria</taxon>
        <taxon>Bacillati</taxon>
        <taxon>Bacillota</taxon>
        <taxon>Tissierellia</taxon>
        <taxon>Tissierellales</taxon>
        <taxon>Gottschalkiaceae</taxon>
        <taxon>Gottschalkia</taxon>
    </lineage>
</organism>
<evidence type="ECO:0000256" key="5">
    <source>
        <dbReference type="ARBA" id="ARBA00022801"/>
    </source>
</evidence>
<dbReference type="InterPro" id="IPR002477">
    <property type="entry name" value="Peptidoglycan-bd-like"/>
</dbReference>
<sequence>MAKRILLIIIGFICVITVILVGTFIINNVNNKDINSNNKNIIRVSKMNSNNKEFKILIEIDTKYLYLIDKNSNTIVKKYIVATGKEETPTPIGSFKVTDKGMWGEGFGTRWLGLNVPWGRYGIHGTNKPYSIGSNASQGCIRMRNQDVEELYNFVRHNMSVTIIGGPFGPFNHGFRTLTPGDRGSDVQEVQKRLKIKGYYSGDIDGVYGESLKDSLIRFLKDNKMKLTDEIGDEIYEKLDIILTE</sequence>
<evidence type="ECO:0000256" key="2">
    <source>
        <dbReference type="ARBA" id="ARBA00005992"/>
    </source>
</evidence>
<proteinExistence type="inferred from homology"/>
<dbReference type="Pfam" id="PF03734">
    <property type="entry name" value="YkuD"/>
    <property type="match status" value="1"/>
</dbReference>
<keyword evidence="5" id="KW-0378">Hydrolase</keyword>
<dbReference type="GO" id="GO:0018104">
    <property type="term" value="P:peptidoglycan-protein cross-linking"/>
    <property type="evidence" value="ECO:0007669"/>
    <property type="project" value="TreeGrafter"/>
</dbReference>
<keyword evidence="4" id="KW-0808">Transferase</keyword>
<dbReference type="GO" id="GO:0016757">
    <property type="term" value="F:glycosyltransferase activity"/>
    <property type="evidence" value="ECO:0007669"/>
    <property type="project" value="UniProtKB-KW"/>
</dbReference>
<dbReference type="AlphaFoldDB" id="A0A0L0W946"/>
<dbReference type="Pfam" id="PF01471">
    <property type="entry name" value="PG_binding_1"/>
    <property type="match status" value="1"/>
</dbReference>
<evidence type="ECO:0000256" key="1">
    <source>
        <dbReference type="ARBA" id="ARBA00004752"/>
    </source>
</evidence>
<dbReference type="Gene3D" id="1.10.101.10">
    <property type="entry name" value="PGBD-like superfamily/PGBD"/>
    <property type="match status" value="1"/>
</dbReference>
<dbReference type="RefSeq" id="WP_050355724.1">
    <property type="nucleotide sequence ID" value="NZ_LGSS01000010.1"/>
</dbReference>
<protein>
    <recommendedName>
        <fullName evidence="11">L,D-TPase catalytic domain-containing protein</fullName>
    </recommendedName>
</protein>
<feature type="domain" description="L,D-TPase catalytic" evidence="11">
    <location>
        <begin position="54"/>
        <end position="164"/>
    </location>
</feature>
<dbReference type="SUPFAM" id="SSF141523">
    <property type="entry name" value="L,D-transpeptidase catalytic domain-like"/>
    <property type="match status" value="1"/>
</dbReference>
<dbReference type="UniPathway" id="UPA00219"/>
<evidence type="ECO:0000256" key="6">
    <source>
        <dbReference type="ARBA" id="ARBA00022960"/>
    </source>
</evidence>
<keyword evidence="6 9" id="KW-0133">Cell shape</keyword>
<dbReference type="InterPro" id="IPR036366">
    <property type="entry name" value="PGBDSf"/>
</dbReference>
<evidence type="ECO:0000256" key="7">
    <source>
        <dbReference type="ARBA" id="ARBA00022984"/>
    </source>
</evidence>
<dbReference type="EMBL" id="LGSS01000010">
    <property type="protein sequence ID" value="KNF08078.1"/>
    <property type="molecule type" value="Genomic_DNA"/>
</dbReference>
<keyword evidence="10" id="KW-1133">Transmembrane helix</keyword>